<reference evidence="7" key="1">
    <citation type="submission" date="2023-02" db="EMBL/GenBank/DDBJ databases">
        <title>Genome of toxic invasive species Heracleum sosnowskyi carries increased number of genes despite the absence of recent whole-genome duplications.</title>
        <authorList>
            <person name="Schelkunov M."/>
            <person name="Shtratnikova V."/>
            <person name="Makarenko M."/>
            <person name="Klepikova A."/>
            <person name="Omelchenko D."/>
            <person name="Novikova G."/>
            <person name="Obukhova E."/>
            <person name="Bogdanov V."/>
            <person name="Penin A."/>
            <person name="Logacheva M."/>
        </authorList>
    </citation>
    <scope>NUCLEOTIDE SEQUENCE</scope>
    <source>
        <strain evidence="7">Hsosn_3</strain>
        <tissue evidence="7">Leaf</tissue>
    </source>
</reference>
<dbReference type="GO" id="GO:0032039">
    <property type="term" value="C:integrator complex"/>
    <property type="evidence" value="ECO:0007669"/>
    <property type="project" value="InterPro"/>
</dbReference>
<proteinExistence type="inferred from homology"/>
<evidence type="ECO:0000313" key="8">
    <source>
        <dbReference type="Proteomes" id="UP001237642"/>
    </source>
</evidence>
<gene>
    <name evidence="7" type="ORF">POM88_006680</name>
</gene>
<dbReference type="SUPFAM" id="SSF56281">
    <property type="entry name" value="Metallo-hydrolase/oxidoreductase"/>
    <property type="match status" value="1"/>
</dbReference>
<dbReference type="PANTHER" id="PTHR46094:SF1">
    <property type="entry name" value="INTEGRATOR COMPLEX SUBUNIT 9"/>
    <property type="match status" value="1"/>
</dbReference>
<evidence type="ECO:0000256" key="3">
    <source>
        <dbReference type="ARBA" id="ARBA00006861"/>
    </source>
</evidence>
<comment type="similarity">
    <text evidence="3">Belongs to the metallo-beta-lactamase superfamily. RNA-metabolizing metallo-beta-lactamase-like family. INTS9 subfamily.</text>
</comment>
<dbReference type="InterPro" id="IPR022712">
    <property type="entry name" value="Beta_Casp"/>
</dbReference>
<evidence type="ECO:0000256" key="2">
    <source>
        <dbReference type="ARBA" id="ARBA00004496"/>
    </source>
</evidence>
<sequence>MKFTSLSKGKGFYFPPCHLLNICGFRVLFDCPLDLSALSIFSPVGIDEGEFRVSSCDDFRDSECSDKKRQKAEKPLDASNLIHAEPYYKTVNDLHLWNASFIDIVVISSYMGMLGLPFLTRKQGFSAKIYATEATARLGKLMMEDLVAMHAEFRQLYGPEESGSTQWMKWEELDMFPSVMKEIVIGKDGTELGSWMPLYSAADVMDCMQKVQALKYAEEACYNGTLLIMAVSSGLELGTCNWTISSPKGTVTYLSSSSFVSSMSTDFDYHALQGSDMIIYSDFTTWKAGNGVDDYIGCSAPSTYELSDFSNSENDWEVRAESLLKLDDGAEEVEKLSFLCSCSIDSIKAGGSVIIPIGRLGIILQLLEQIADSLEATNNKAPIFVISSVADELLAYTNIIPEWLCKQRQDRMYSGHSLFGHVDLLKDKTLQLFPTLHSLELLKSWEEPCIVFCPHWSMRLGPAVHLLRRWCGDPNSLLIIENEEYTDLALLPFKPMTIKALQCSFLSGIKLQKVQPLLNILQPKVLMIPEDSRQFIPTFNTSMSLKYFSGKETLCIPKYKTTSELDIATDLTLQIQWKKLRHKETSIARLKGQLLLEHGKQRLVFHNDQEASMQAKSLLHWGKLDLKSLLVSLQKMGINGFVEQENIDTESETPTLVHISEPRKALIEMKGTDTVISTDDEDLASLICRTICSNLDCI</sequence>
<dbReference type="Gene3D" id="3.40.50.10890">
    <property type="match status" value="1"/>
</dbReference>
<keyword evidence="8" id="KW-1185">Reference proteome</keyword>
<comment type="subcellular location">
    <subcellularLocation>
        <location evidence="2">Cytoplasm</location>
    </subcellularLocation>
    <subcellularLocation>
        <location evidence="1">Nucleus</location>
    </subcellularLocation>
</comment>
<dbReference type="Gene3D" id="3.60.15.10">
    <property type="entry name" value="Ribonuclease Z/Hydroxyacylglutathione hydrolase-like"/>
    <property type="match status" value="1"/>
</dbReference>
<dbReference type="PANTHER" id="PTHR46094">
    <property type="entry name" value="INTEGRATOR COMPLEX SUBUNIT 9"/>
    <property type="match status" value="1"/>
</dbReference>
<evidence type="ECO:0000259" key="6">
    <source>
        <dbReference type="SMART" id="SM01027"/>
    </source>
</evidence>
<name>A0AAD8J314_9APIA</name>
<dbReference type="AlphaFoldDB" id="A0AAD8J314"/>
<feature type="domain" description="Beta-Casp" evidence="6">
    <location>
        <begin position="363"/>
        <end position="479"/>
    </location>
</feature>
<dbReference type="GO" id="GO:0034472">
    <property type="term" value="P:snRNA 3'-end processing"/>
    <property type="evidence" value="ECO:0007669"/>
    <property type="project" value="TreeGrafter"/>
</dbReference>
<comment type="caution">
    <text evidence="7">The sequence shown here is derived from an EMBL/GenBank/DDBJ whole genome shotgun (WGS) entry which is preliminary data.</text>
</comment>
<evidence type="ECO:0000256" key="5">
    <source>
        <dbReference type="ARBA" id="ARBA00023242"/>
    </source>
</evidence>
<dbReference type="SMART" id="SM01027">
    <property type="entry name" value="Beta-Casp"/>
    <property type="match status" value="1"/>
</dbReference>
<evidence type="ECO:0000256" key="4">
    <source>
        <dbReference type="ARBA" id="ARBA00022490"/>
    </source>
</evidence>
<keyword evidence="5" id="KW-0539">Nucleus</keyword>
<evidence type="ECO:0000313" key="7">
    <source>
        <dbReference type="EMBL" id="KAK1396817.1"/>
    </source>
</evidence>
<protein>
    <submittedName>
        <fullName evidence="7">Beta-Casp domain-containing protein</fullName>
    </submittedName>
</protein>
<dbReference type="InterPro" id="IPR036866">
    <property type="entry name" value="RibonucZ/Hydroxyglut_hydro"/>
</dbReference>
<organism evidence="7 8">
    <name type="scientific">Heracleum sosnowskyi</name>
    <dbReference type="NCBI Taxonomy" id="360622"/>
    <lineage>
        <taxon>Eukaryota</taxon>
        <taxon>Viridiplantae</taxon>
        <taxon>Streptophyta</taxon>
        <taxon>Embryophyta</taxon>
        <taxon>Tracheophyta</taxon>
        <taxon>Spermatophyta</taxon>
        <taxon>Magnoliopsida</taxon>
        <taxon>eudicotyledons</taxon>
        <taxon>Gunneridae</taxon>
        <taxon>Pentapetalae</taxon>
        <taxon>asterids</taxon>
        <taxon>campanulids</taxon>
        <taxon>Apiales</taxon>
        <taxon>Apiaceae</taxon>
        <taxon>Apioideae</taxon>
        <taxon>apioid superclade</taxon>
        <taxon>Tordylieae</taxon>
        <taxon>Tordyliinae</taxon>
        <taxon>Heracleum</taxon>
    </lineage>
</organism>
<dbReference type="InterPro" id="IPR001279">
    <property type="entry name" value="Metallo-B-lactamas"/>
</dbReference>
<dbReference type="EMBL" id="JAUIZM010000002">
    <property type="protein sequence ID" value="KAK1396817.1"/>
    <property type="molecule type" value="Genomic_DNA"/>
</dbReference>
<dbReference type="Pfam" id="PF16661">
    <property type="entry name" value="Lactamase_B_6"/>
    <property type="match status" value="1"/>
</dbReference>
<dbReference type="Proteomes" id="UP001237642">
    <property type="component" value="Unassembled WGS sequence"/>
</dbReference>
<dbReference type="InterPro" id="IPR027074">
    <property type="entry name" value="Integrator_9su"/>
</dbReference>
<accession>A0AAD8J314</accession>
<reference evidence="7" key="2">
    <citation type="submission" date="2023-05" db="EMBL/GenBank/DDBJ databases">
        <authorList>
            <person name="Schelkunov M.I."/>
        </authorList>
    </citation>
    <scope>NUCLEOTIDE SEQUENCE</scope>
    <source>
        <strain evidence="7">Hsosn_3</strain>
        <tissue evidence="7">Leaf</tissue>
    </source>
</reference>
<dbReference type="GO" id="GO:0005737">
    <property type="term" value="C:cytoplasm"/>
    <property type="evidence" value="ECO:0007669"/>
    <property type="project" value="UniProtKB-SubCell"/>
</dbReference>
<dbReference type="Pfam" id="PF10996">
    <property type="entry name" value="Beta-Casp"/>
    <property type="match status" value="1"/>
</dbReference>
<evidence type="ECO:0000256" key="1">
    <source>
        <dbReference type="ARBA" id="ARBA00004123"/>
    </source>
</evidence>
<keyword evidence="4" id="KW-0963">Cytoplasm</keyword>